<name>A0ABZ1UM73_9BURK</name>
<gene>
    <name evidence="3" type="ORF">E7V67_001520</name>
</gene>
<keyword evidence="4" id="KW-1185">Reference proteome</keyword>
<sequence length="251" mass="27814">MSRRQGATAARQRQVRAAAVTPPPAAATPPLRIASGTLEALKWLGVVLMTLDHVNKFVLHYQFPALFALGRVAMPLFVFVLCYNLARPEVLAGGALRRMCVRLALFGTIASVPFIGFGQVIQGWWPLNILFTLLVATMLIGLLAQRAQLCTVAAVVLFVVGGALVEYWWFALAFAIACWLYCRQPDRLRLGVLLACCGGLWWANHSLWHLAALPLILGAPRVRLDLPRAGRLFYWYYPAHLAVLWLVVRAT</sequence>
<dbReference type="Pfam" id="PF05857">
    <property type="entry name" value="TraX"/>
    <property type="match status" value="1"/>
</dbReference>
<organism evidence="3 4">
    <name type="scientific">[Empedobacter] haloabium</name>
    <dbReference type="NCBI Taxonomy" id="592317"/>
    <lineage>
        <taxon>Bacteria</taxon>
        <taxon>Pseudomonadati</taxon>
        <taxon>Pseudomonadota</taxon>
        <taxon>Betaproteobacteria</taxon>
        <taxon>Burkholderiales</taxon>
        <taxon>Oxalobacteraceae</taxon>
        <taxon>Telluria group</taxon>
        <taxon>Telluria group incertae sedis</taxon>
    </lineage>
</organism>
<accession>A0ABZ1UM73</accession>
<feature type="transmembrane region" description="Helical" evidence="2">
    <location>
        <begin position="103"/>
        <end position="121"/>
    </location>
</feature>
<evidence type="ECO:0000256" key="1">
    <source>
        <dbReference type="SAM" id="MobiDB-lite"/>
    </source>
</evidence>
<feature type="compositionally biased region" description="Low complexity" evidence="1">
    <location>
        <begin position="1"/>
        <end position="20"/>
    </location>
</feature>
<dbReference type="EMBL" id="CP136508">
    <property type="protein sequence ID" value="WUR13812.1"/>
    <property type="molecule type" value="Genomic_DNA"/>
</dbReference>
<feature type="transmembrane region" description="Helical" evidence="2">
    <location>
        <begin position="127"/>
        <end position="144"/>
    </location>
</feature>
<proteinExistence type="predicted"/>
<keyword evidence="2" id="KW-0472">Membrane</keyword>
<feature type="region of interest" description="Disordered" evidence="1">
    <location>
        <begin position="1"/>
        <end position="24"/>
    </location>
</feature>
<dbReference type="InterPro" id="IPR008875">
    <property type="entry name" value="TraX"/>
</dbReference>
<keyword evidence="2" id="KW-1133">Transmembrane helix</keyword>
<feature type="transmembrane region" description="Helical" evidence="2">
    <location>
        <begin position="61"/>
        <end position="83"/>
    </location>
</feature>
<dbReference type="Proteomes" id="UP000321323">
    <property type="component" value="Chromosome"/>
</dbReference>
<evidence type="ECO:0000313" key="4">
    <source>
        <dbReference type="Proteomes" id="UP000321323"/>
    </source>
</evidence>
<feature type="transmembrane region" description="Helical" evidence="2">
    <location>
        <begin position="232"/>
        <end position="248"/>
    </location>
</feature>
<evidence type="ECO:0000313" key="3">
    <source>
        <dbReference type="EMBL" id="WUR13812.1"/>
    </source>
</evidence>
<feature type="transmembrane region" description="Helical" evidence="2">
    <location>
        <begin position="190"/>
        <end position="211"/>
    </location>
</feature>
<feature type="transmembrane region" description="Helical" evidence="2">
    <location>
        <begin position="151"/>
        <end position="170"/>
    </location>
</feature>
<reference evidence="3 4" key="1">
    <citation type="journal article" date="2019" name="Int. J. Syst. Evol. Microbiol.">
        <title>The Draft Whole-Genome Sequence of the Antibiotic Producer Empedobacter haloabium ATCC 31962 Provides Indications for Its Taxonomic Reclassification.</title>
        <authorList>
            <person name="Miess H."/>
            <person name="Arlt P."/>
            <person name="Apel A.K."/>
            <person name="Weber T."/>
            <person name="Nieselt K."/>
            <person name="Hanssen F."/>
            <person name="Czemmel S."/>
            <person name="Nahnsen S."/>
            <person name="Gross H."/>
        </authorList>
    </citation>
    <scope>NUCLEOTIDE SEQUENCE [LARGE SCALE GENOMIC DNA]</scope>
    <source>
        <strain evidence="3 4">ATCC 31962</strain>
    </source>
</reference>
<protein>
    <submittedName>
        <fullName evidence="3">TraX family protein</fullName>
    </submittedName>
</protein>
<keyword evidence="2" id="KW-0812">Transmembrane</keyword>
<evidence type="ECO:0000256" key="2">
    <source>
        <dbReference type="SAM" id="Phobius"/>
    </source>
</evidence>